<evidence type="ECO:0000313" key="2">
    <source>
        <dbReference type="Proteomes" id="UP000509383"/>
    </source>
</evidence>
<reference evidence="1 2" key="1">
    <citation type="submission" date="2020-05" db="EMBL/GenBank/DDBJ databases">
        <title>Characterization of novel class B3 metallo-beta-lactamase from novel Pseudomonas species.</title>
        <authorList>
            <person name="Yamada K."/>
            <person name="Aoki K."/>
            <person name="Ishii Y."/>
        </authorList>
    </citation>
    <scope>NUCLEOTIDE SEQUENCE [LARGE SCALE GENOMIC DNA]</scope>
    <source>
        <strain evidence="1 2">TUM18999</strain>
    </source>
</reference>
<dbReference type="Proteomes" id="UP000509383">
    <property type="component" value="Chromosome"/>
</dbReference>
<dbReference type="SUPFAM" id="SSF53335">
    <property type="entry name" value="S-adenosyl-L-methionine-dependent methyltransferases"/>
    <property type="match status" value="1"/>
</dbReference>
<sequence>MQLAFEQWTKGRQVPTLGTNAGAEKLPFQTWRHFKEAFAPELVARAVSESSLDVRKCIDPFGGSGTTALACQFLGVEPVTMEVNPYLADLIEAKLAAYDGAMLTRDLGQIIRAVRDECRHHDLSWLPPTFVAPGVDERWIFEEAVAQRIESYRLAISELATPLHQMFFRAILGGFLVDVSNVLISGKGRRYRQNWQSRRQLPETVDQQFLVRTQRALYEIARYSTRPMTRYTLIRGDCRETISRSPTVDLAVFSPPYPNSFDYTDVYNVELWMVGYLHDSASNRILRQSTLSSHVQVQREFGPRPSGSQTLDSVSTQLHGVQKALWNRRIPNMVDGYFADMTTVIKALESCLSPGGEAWAVVGDSLYANVHIPVAKILSELAPTCGFETVRIEAFRSMRSSAQQGGRAELAESLVVFRKIQ</sequence>
<dbReference type="REBASE" id="396970">
    <property type="entry name" value="M.Psp8999ORF2860P"/>
</dbReference>
<dbReference type="EMBL" id="AP023189">
    <property type="protein sequence ID" value="BCG22095.1"/>
    <property type="molecule type" value="Genomic_DNA"/>
</dbReference>
<accession>A0A6J4DYB8</accession>
<dbReference type="GO" id="GO:0032259">
    <property type="term" value="P:methylation"/>
    <property type="evidence" value="ECO:0007669"/>
    <property type="project" value="UniProtKB-KW"/>
</dbReference>
<keyword evidence="1" id="KW-0489">Methyltransferase</keyword>
<keyword evidence="1" id="KW-0808">Transferase</keyword>
<dbReference type="Gene3D" id="3.40.50.150">
    <property type="entry name" value="Vaccinia Virus protein VP39"/>
    <property type="match status" value="2"/>
</dbReference>
<gene>
    <name evidence="1" type="ORF">TUM18999_02860</name>
</gene>
<dbReference type="InterPro" id="IPR029063">
    <property type="entry name" value="SAM-dependent_MTases_sf"/>
</dbReference>
<organism evidence="1 2">
    <name type="scientific">Pseudomonas tohonis</name>
    <dbReference type="NCBI Taxonomy" id="2725477"/>
    <lineage>
        <taxon>Bacteria</taxon>
        <taxon>Pseudomonadati</taxon>
        <taxon>Pseudomonadota</taxon>
        <taxon>Gammaproteobacteria</taxon>
        <taxon>Pseudomonadales</taxon>
        <taxon>Pseudomonadaceae</taxon>
        <taxon>Pseudomonas</taxon>
    </lineage>
</organism>
<dbReference type="KEGG" id="ptw:TUM18999_02860"/>
<name>A0A6J4DYB8_9PSED</name>
<evidence type="ECO:0000313" key="1">
    <source>
        <dbReference type="EMBL" id="BCG22095.1"/>
    </source>
</evidence>
<protein>
    <submittedName>
        <fullName evidence="1">DNA modification methyltransferase</fullName>
    </submittedName>
</protein>
<dbReference type="AlphaFoldDB" id="A0A6J4DYB8"/>
<dbReference type="GO" id="GO:0008168">
    <property type="term" value="F:methyltransferase activity"/>
    <property type="evidence" value="ECO:0007669"/>
    <property type="project" value="UniProtKB-KW"/>
</dbReference>
<proteinExistence type="predicted"/>
<dbReference type="RefSeq" id="WP_173179288.1">
    <property type="nucleotide sequence ID" value="NZ_AP023189.1"/>
</dbReference>